<dbReference type="PANTHER" id="PTHR15742">
    <property type="entry name" value="GIRDIN"/>
    <property type="match status" value="1"/>
</dbReference>
<dbReference type="InterPro" id="IPR027882">
    <property type="entry name" value="SOGA1/2-like_CC"/>
</dbReference>
<feature type="region of interest" description="Disordered" evidence="6">
    <location>
        <begin position="867"/>
        <end position="886"/>
    </location>
</feature>
<comment type="subcellular location">
    <subcellularLocation>
        <location evidence="1">Membrane</location>
    </subcellularLocation>
</comment>
<dbReference type="GO" id="GO:0005615">
    <property type="term" value="C:extracellular space"/>
    <property type="evidence" value="ECO:0007669"/>
    <property type="project" value="InterPro"/>
</dbReference>
<feature type="compositionally biased region" description="Basic and acidic residues" evidence="6">
    <location>
        <begin position="1203"/>
        <end position="1212"/>
    </location>
</feature>
<feature type="compositionally biased region" description="Basic and acidic residues" evidence="6">
    <location>
        <begin position="746"/>
        <end position="755"/>
    </location>
</feature>
<dbReference type="Ensembl" id="ENSORLT00015019868.1">
    <property type="protein sequence ID" value="ENSORLP00015030055.1"/>
    <property type="gene ID" value="ENSORLG00015013549.1"/>
</dbReference>
<dbReference type="GO" id="GO:0016020">
    <property type="term" value="C:membrane"/>
    <property type="evidence" value="ECO:0007669"/>
    <property type="project" value="UniProtKB-SubCell"/>
</dbReference>
<evidence type="ECO:0000256" key="2">
    <source>
        <dbReference type="ARBA" id="ARBA00022553"/>
    </source>
</evidence>
<feature type="compositionally biased region" description="Low complexity" evidence="6">
    <location>
        <begin position="137"/>
        <end position="157"/>
    </location>
</feature>
<feature type="region of interest" description="Disordered" evidence="6">
    <location>
        <begin position="1203"/>
        <end position="1225"/>
    </location>
</feature>
<evidence type="ECO:0000256" key="3">
    <source>
        <dbReference type="ARBA" id="ARBA00023054"/>
    </source>
</evidence>
<feature type="region of interest" description="Disordered" evidence="6">
    <location>
        <begin position="1"/>
        <end position="279"/>
    </location>
</feature>
<dbReference type="Proteomes" id="UP000265200">
    <property type="component" value="Chromosome 7"/>
</dbReference>
<feature type="region of interest" description="Disordered" evidence="6">
    <location>
        <begin position="734"/>
        <end position="755"/>
    </location>
</feature>
<dbReference type="InterPro" id="IPR049885">
    <property type="entry name" value="MTCL1-3"/>
</dbReference>
<feature type="domain" description="SOGA coiled-coil" evidence="7">
    <location>
        <begin position="588"/>
        <end position="700"/>
    </location>
</feature>
<evidence type="ECO:0000256" key="1">
    <source>
        <dbReference type="ARBA" id="ARBA00004370"/>
    </source>
</evidence>
<evidence type="ECO:0000256" key="6">
    <source>
        <dbReference type="SAM" id="MobiDB-lite"/>
    </source>
</evidence>
<evidence type="ECO:0000256" key="5">
    <source>
        <dbReference type="SAM" id="Coils"/>
    </source>
</evidence>
<evidence type="ECO:0000256" key="4">
    <source>
        <dbReference type="ARBA" id="ARBA00023136"/>
    </source>
</evidence>
<evidence type="ECO:0000313" key="10">
    <source>
        <dbReference type="Proteomes" id="UP000265200"/>
    </source>
</evidence>
<feature type="region of interest" description="Disordered" evidence="6">
    <location>
        <begin position="445"/>
        <end position="473"/>
    </location>
</feature>
<feature type="domain" description="SOGA 1/2-like coiled-coil" evidence="8">
    <location>
        <begin position="1106"/>
        <end position="1151"/>
    </location>
</feature>
<feature type="region of interest" description="Disordered" evidence="6">
    <location>
        <begin position="1389"/>
        <end position="1417"/>
    </location>
</feature>
<organism evidence="9 10">
    <name type="scientific">Oryzias latipes</name>
    <name type="common">Japanese rice fish</name>
    <name type="synonym">Japanese killifish</name>
    <dbReference type="NCBI Taxonomy" id="8090"/>
    <lineage>
        <taxon>Eukaryota</taxon>
        <taxon>Metazoa</taxon>
        <taxon>Chordata</taxon>
        <taxon>Craniata</taxon>
        <taxon>Vertebrata</taxon>
        <taxon>Euteleostomi</taxon>
        <taxon>Actinopterygii</taxon>
        <taxon>Neopterygii</taxon>
        <taxon>Teleostei</taxon>
        <taxon>Neoteleostei</taxon>
        <taxon>Acanthomorphata</taxon>
        <taxon>Ovalentaria</taxon>
        <taxon>Atherinomorphae</taxon>
        <taxon>Beloniformes</taxon>
        <taxon>Adrianichthyidae</taxon>
        <taxon>Oryziinae</taxon>
        <taxon>Oryzias</taxon>
    </lineage>
</organism>
<keyword evidence="2" id="KW-0597">Phosphoprotein</keyword>
<reference evidence="9" key="4">
    <citation type="submission" date="2025-09" db="UniProtKB">
        <authorList>
            <consortium name="Ensembl"/>
        </authorList>
    </citation>
    <scope>IDENTIFICATION</scope>
    <source>
        <strain evidence="9">HSOK</strain>
    </source>
</reference>
<feature type="compositionally biased region" description="Polar residues" evidence="6">
    <location>
        <begin position="1404"/>
        <end position="1413"/>
    </location>
</feature>
<feature type="coiled-coil region" evidence="5">
    <location>
        <begin position="540"/>
        <end position="630"/>
    </location>
</feature>
<feature type="coiled-coil region" evidence="5">
    <location>
        <begin position="302"/>
        <end position="372"/>
    </location>
</feature>
<dbReference type="Pfam" id="PF14818">
    <property type="entry name" value="SOGA1-2-like_CC"/>
    <property type="match status" value="1"/>
</dbReference>
<proteinExistence type="predicted"/>
<accession>A0A3P9JCM5</accession>
<feature type="region of interest" description="Disordered" evidence="6">
    <location>
        <begin position="1512"/>
        <end position="1536"/>
    </location>
</feature>
<evidence type="ECO:0000259" key="8">
    <source>
        <dbReference type="Pfam" id="PF14818"/>
    </source>
</evidence>
<keyword evidence="3 5" id="KW-0175">Coiled coil</keyword>
<reference evidence="9" key="3">
    <citation type="submission" date="2025-08" db="UniProtKB">
        <authorList>
            <consortium name="Ensembl"/>
        </authorList>
    </citation>
    <scope>IDENTIFICATION</scope>
    <source>
        <strain evidence="9">HSOK</strain>
    </source>
</reference>
<feature type="region of interest" description="Disordered" evidence="6">
    <location>
        <begin position="1352"/>
        <end position="1372"/>
    </location>
</feature>
<feature type="compositionally biased region" description="Basic and acidic residues" evidence="6">
    <location>
        <begin position="875"/>
        <end position="886"/>
    </location>
</feature>
<feature type="compositionally biased region" description="Basic and acidic residues" evidence="6">
    <location>
        <begin position="1527"/>
        <end position="1536"/>
    </location>
</feature>
<protein>
    <submittedName>
        <fullName evidence="9">Suppressor of glucose, autophagy associated 1</fullName>
    </submittedName>
</protein>
<feature type="domain" description="SOGA coiled-coil" evidence="7">
    <location>
        <begin position="470"/>
        <end position="564"/>
    </location>
</feature>
<dbReference type="InterPro" id="IPR027881">
    <property type="entry name" value="SOGA_CC"/>
</dbReference>
<feature type="compositionally biased region" description="Polar residues" evidence="6">
    <location>
        <begin position="1354"/>
        <end position="1372"/>
    </location>
</feature>
<keyword evidence="4" id="KW-0472">Membrane</keyword>
<evidence type="ECO:0000313" key="9">
    <source>
        <dbReference type="Ensembl" id="ENSORLP00015030055.1"/>
    </source>
</evidence>
<dbReference type="Pfam" id="PF11365">
    <property type="entry name" value="SOGA"/>
    <property type="match status" value="2"/>
</dbReference>
<reference evidence="9 10" key="2">
    <citation type="submission" date="2017-04" db="EMBL/GenBank/DDBJ databases">
        <title>CpG methylation of centromeres and impact of large insertions on vertebrate speciation.</title>
        <authorList>
            <person name="Ichikawa K."/>
            <person name="Yoshimura J."/>
            <person name="Morishita S."/>
        </authorList>
    </citation>
    <scope>NUCLEOTIDE SEQUENCE</scope>
    <source>
        <strain evidence="9 10">HSOK</strain>
    </source>
</reference>
<sequence length="1536" mass="170259">MTKTKEVDVQNSPTRLAIASPKERRLHLRQKMDSGGGTESSDGGKAQSDRPDSTGLPAAAPVLPPGEKKKIHRAPSPARPKDVPGWSFTKIRGGIGTPTLSVKPGAMIHLGSRISRRSPVGSLAAKDGKAERGGGKTTSKSSGAVSRTSASKTAKSSGGRRKVSDASTGSEDLSKDSGCAPGKLSPTDSSSELSDCASEENKLSTDAMSSDAESRSSRGGGAEGDKLPREGWLADAANQRVAKTTSWCAEKDKDRLSVGTETGVGSASPGEERSFTSVDSRVPASTSLAFSDLTEEFMDSMQEEFIREIEELRSENDYLKDEMEGLRSEMLEMRDMYMEEDVYQLQELRQQLEQANKTCRILQYRLRKVERRSLRVAQTGQVDGELIRTLEQDVKVAKDVSIRLHAQLDSVEKKRSRLDQENEELRVRLQEQEVAKQVLQQEVDKLQNSQKKRGARPNNKPDKKPAPQEDSSDLKCQLHFAKEESALMCKKLTKLVKDSEAMKEELAKYRSLYGDINASLTVEEVADSPHTREAEVRVHLKLVEEEANLLSRRIVELEVENRGLRAEMEDMKGPQGAMVLGGGASSENVMELQRHLQFVEEEAELLRRSLMEMEEQNKLLMNEINRYKSELPPMAGSLTSGSLMSLTDGLLDSPVHSIQEGVVLISTETPTHEEDLRLARLQIGELSGKVKKLQYENRVLLSNLQRFDLASYHGPSSSCSSSLRLALETDAEAGDSAECLPSSPTLRKEPVGGEKDTIEIEEQKKRMEDNADATSQFPGYLSQKNHNALLAMRDQARLVSTAIQLLTSPESNCLSSSPSIYRKVCSNEAAEPCALEKPQPPNRPLVGALTSRLQALQSQLQAFVEQVESQSRPTSDMRDPQMEGLHEEQQKSLLRRDFQLQSLGLQARIQQKLWNQERTLLVQESQHLKQALLLLSLKLRCFLKQWRLGFQKDAEWKDVLEMNSLKDLYLLLQEDNLPSPTHNTDKRSFADDQPFSPTLNVRKVSNAVSSTLADLRIALQDVSGELRQERQGSQELTQQFAKAKASWEVERTELKSVITQLEAKSGKATVTLSPSETLDTSDLKVALKKEREEHQHLLAESYAAVMDLTKQLQIGERNWGREKLELLERFGRERAQWEQRLREATALQEKVGGMLDVREASKTWDGPSGFSSQMDLEFVQRSYTAPVSSGIRIYYSPPAVRRLEHRQSRQEPQHGQNGASSLGEIKKDASVDSVDTLEGRPQQPASFFSSYEQWLSSLSSQHRDRMVDGMMSSSAFHDLEIGDISANLSDDMKEMTNCVRQAIRSSSLERKSSREPGSPVIVCSRSTQTAAQNISVGLQTDILTSSRMAGLHSKSWSPRASPTTTSSLVSARTRQISTSLDKVHSRIERPCCSPKYGSPKLQRRVSSGSTSRLDSNRDRSLWSLQQRPIGGGGGGSAWARSTTTRDSPVLSGLTDGLSSLFSVVEHSGSTESLWRSEIGKTLHVHRCVVVFQESPCDCAAQSACFARPSRASGRQCKHRPQDFPSTAEDKGDGCHE</sequence>
<dbReference type="GO" id="GO:0010506">
    <property type="term" value="P:regulation of autophagy"/>
    <property type="evidence" value="ECO:0007669"/>
    <property type="project" value="InterPro"/>
</dbReference>
<evidence type="ECO:0000259" key="7">
    <source>
        <dbReference type="Pfam" id="PF11365"/>
    </source>
</evidence>
<name>A0A3P9JCM5_ORYLA</name>
<dbReference type="PANTHER" id="PTHR15742:SF1">
    <property type="entry name" value="PROTEIN SOGA1"/>
    <property type="match status" value="1"/>
</dbReference>
<reference key="1">
    <citation type="journal article" date="2007" name="Nature">
        <title>The medaka draft genome and insights into vertebrate genome evolution.</title>
        <authorList>
            <person name="Kasahara M."/>
            <person name="Naruse K."/>
            <person name="Sasaki S."/>
            <person name="Nakatani Y."/>
            <person name="Qu W."/>
            <person name="Ahsan B."/>
            <person name="Yamada T."/>
            <person name="Nagayasu Y."/>
            <person name="Doi K."/>
            <person name="Kasai Y."/>
            <person name="Jindo T."/>
            <person name="Kobayashi D."/>
            <person name="Shimada A."/>
            <person name="Toyoda A."/>
            <person name="Kuroki Y."/>
            <person name="Fujiyama A."/>
            <person name="Sasaki T."/>
            <person name="Shimizu A."/>
            <person name="Asakawa S."/>
            <person name="Shimizu N."/>
            <person name="Hashimoto S."/>
            <person name="Yang J."/>
            <person name="Lee Y."/>
            <person name="Matsushima K."/>
            <person name="Sugano S."/>
            <person name="Sakaizumi M."/>
            <person name="Narita T."/>
            <person name="Ohishi K."/>
            <person name="Haga S."/>
            <person name="Ohta F."/>
            <person name="Nomoto H."/>
            <person name="Nogata K."/>
            <person name="Morishita T."/>
            <person name="Endo T."/>
            <person name="Shin-I T."/>
            <person name="Takeda H."/>
            <person name="Morishita S."/>
            <person name="Kohara Y."/>
        </authorList>
    </citation>
    <scope>NUCLEOTIDE SEQUENCE [LARGE SCALE GENOMIC DNA]</scope>
    <source>
        <strain>Hd-rR</strain>
    </source>
</reference>